<comment type="caution">
    <text evidence="1">The sequence shown here is derived from an EMBL/GenBank/DDBJ whole genome shotgun (WGS) entry which is preliminary data.</text>
</comment>
<dbReference type="Proteomes" id="UP000659654">
    <property type="component" value="Unassembled WGS sequence"/>
</dbReference>
<gene>
    <name evidence="1" type="ORF">BXYJ_LOCUS6512</name>
</gene>
<name>A0A7I8WJM3_BURXY</name>
<accession>A0A7I8WJM3</accession>
<sequence length="382" mass="44220">MESYNSALRTSWTYFLGSPNNFNCVVELSSVPPLSQSNRPLILQIELCLPNCPKPRMLLGLSPTVLPDVPRVLRNVCNIKSSAPKILHDKYMALTLPLQIFETIYKCCAGEESSSKHCNYRLAERLLEHATLMDLIKWRRVSKAFRRAADNRIKAFTRIDVRVYPGLNEIHNHQRETDCYSWHPRAPIMMIESAPNQVGIAIDSNMKTVNVRALLEVLSVFRNSAQQLFMDSPVIDLFVSQINKEQLYSLIELLRKNRTLKRTSAFFDSNVKILDMPPQKSLMPYGPFFPNLKKFTVTSTSNQLEHLSRLCTYAVGVELLYHRENIDILCLRIILGGRWFRKPHVRMFKHVARFRQWTEANSLGERYFQQFTPNTKSNRSIV</sequence>
<dbReference type="EMBL" id="CAJFCV020000003">
    <property type="protein sequence ID" value="CAG9107779.1"/>
    <property type="molecule type" value="Genomic_DNA"/>
</dbReference>
<reference evidence="1" key="1">
    <citation type="submission" date="2020-09" db="EMBL/GenBank/DDBJ databases">
        <authorList>
            <person name="Kikuchi T."/>
        </authorList>
    </citation>
    <scope>NUCLEOTIDE SEQUENCE</scope>
    <source>
        <strain evidence="1">Ka4C1</strain>
    </source>
</reference>
<dbReference type="EMBL" id="CAJFDI010000003">
    <property type="protein sequence ID" value="CAD5221106.1"/>
    <property type="molecule type" value="Genomic_DNA"/>
</dbReference>
<organism evidence="1 2">
    <name type="scientific">Bursaphelenchus xylophilus</name>
    <name type="common">Pinewood nematode worm</name>
    <name type="synonym">Aphelenchoides xylophilus</name>
    <dbReference type="NCBI Taxonomy" id="6326"/>
    <lineage>
        <taxon>Eukaryota</taxon>
        <taxon>Metazoa</taxon>
        <taxon>Ecdysozoa</taxon>
        <taxon>Nematoda</taxon>
        <taxon>Chromadorea</taxon>
        <taxon>Rhabditida</taxon>
        <taxon>Tylenchina</taxon>
        <taxon>Tylenchomorpha</taxon>
        <taxon>Aphelenchoidea</taxon>
        <taxon>Aphelenchoididae</taxon>
        <taxon>Bursaphelenchus</taxon>
    </lineage>
</organism>
<dbReference type="Proteomes" id="UP000582659">
    <property type="component" value="Unassembled WGS sequence"/>
</dbReference>
<evidence type="ECO:0000313" key="1">
    <source>
        <dbReference type="EMBL" id="CAD5221106.1"/>
    </source>
</evidence>
<protein>
    <submittedName>
        <fullName evidence="1">(pine wood nematode) hypothetical protein</fullName>
    </submittedName>
</protein>
<dbReference type="AlphaFoldDB" id="A0A7I8WJM3"/>
<proteinExistence type="predicted"/>
<evidence type="ECO:0000313" key="2">
    <source>
        <dbReference type="Proteomes" id="UP000659654"/>
    </source>
</evidence>
<dbReference type="OrthoDB" id="5845603at2759"/>
<keyword evidence="2" id="KW-1185">Reference proteome</keyword>